<dbReference type="PANTHER" id="PTHR42953:SF1">
    <property type="entry name" value="METAL-BINDING PROTEIN HI_0362-RELATED"/>
    <property type="match status" value="1"/>
</dbReference>
<dbReference type="Proteomes" id="UP000243799">
    <property type="component" value="Unassembled WGS sequence"/>
</dbReference>
<feature type="chain" id="PRO_5038500266" evidence="6">
    <location>
        <begin position="22"/>
        <end position="354"/>
    </location>
</feature>
<proteinExistence type="predicted"/>
<dbReference type="GO" id="GO:0030001">
    <property type="term" value="P:metal ion transport"/>
    <property type="evidence" value="ECO:0007669"/>
    <property type="project" value="InterPro"/>
</dbReference>
<evidence type="ECO:0000256" key="4">
    <source>
        <dbReference type="ARBA" id="ARBA00022729"/>
    </source>
</evidence>
<dbReference type="PROSITE" id="PS51257">
    <property type="entry name" value="PROKAR_LIPOPROTEIN"/>
    <property type="match status" value="1"/>
</dbReference>
<keyword evidence="8" id="KW-1185">Reference proteome</keyword>
<dbReference type="RefSeq" id="WP_091671979.1">
    <property type="nucleotide sequence ID" value="NZ_FOKG01000004.1"/>
</dbReference>
<evidence type="ECO:0000256" key="2">
    <source>
        <dbReference type="ARBA" id="ARBA00022448"/>
    </source>
</evidence>
<dbReference type="EMBL" id="FOKG01000004">
    <property type="protein sequence ID" value="SFB08365.1"/>
    <property type="molecule type" value="Genomic_DNA"/>
</dbReference>
<reference evidence="8" key="1">
    <citation type="submission" date="2016-10" db="EMBL/GenBank/DDBJ databases">
        <authorList>
            <person name="Varghese N."/>
            <person name="Submissions S."/>
        </authorList>
    </citation>
    <scope>NUCLEOTIDE SEQUENCE [LARGE SCALE GENOMIC DNA]</scope>
    <source>
        <strain evidence="8">CGMCC 4.3568</strain>
    </source>
</reference>
<evidence type="ECO:0000256" key="1">
    <source>
        <dbReference type="ARBA" id="ARBA00004196"/>
    </source>
</evidence>
<dbReference type="AlphaFoldDB" id="A0A1I0Y4N7"/>
<name>A0A1I0Y4N7_9PSEU</name>
<dbReference type="SUPFAM" id="SSF53807">
    <property type="entry name" value="Helical backbone' metal receptor"/>
    <property type="match status" value="1"/>
</dbReference>
<dbReference type="STRING" id="490629.SAMN05216266_104240"/>
<dbReference type="OrthoDB" id="5296019at2"/>
<protein>
    <submittedName>
        <fullName evidence="7">Zinc/manganese transport system substrate-binding protein</fullName>
    </submittedName>
</protein>
<feature type="signal peptide" evidence="6">
    <location>
        <begin position="1"/>
        <end position="21"/>
    </location>
</feature>
<evidence type="ECO:0000313" key="8">
    <source>
        <dbReference type="Proteomes" id="UP000243799"/>
    </source>
</evidence>
<keyword evidence="4 6" id="KW-0732">Signal</keyword>
<dbReference type="GO" id="GO:0030313">
    <property type="term" value="C:cell envelope"/>
    <property type="evidence" value="ECO:0007669"/>
    <property type="project" value="UniProtKB-SubCell"/>
</dbReference>
<sequence>MIPRRRTGRLLTMTAAVTAIAFGLAACGDGGGSATENGDTIPVVASTNVWGGVVSAVGGDQVSVKSIIDDPSGDPHSYQASAEDAADVQEAQLVLYNGGGYDAFFTGLAEQAPEARKLVAFDISGKAEGDEHAGEGHAEESHTDESHADESHAKDGHADEGHADEGHADEGHEGHAHGEVNEHVWYDLETVGKVADQLATQLGELRPEAAQTFTDNAAAFKAELGQLTGRVAKIATERNDAHVLATEPVAHYLIEAAKLDDVTPAEFSRAIEEETDVPVAAQNQVNELLAGKEVQVVLNNVQTVTPVTEQVVAKAGEAGIPVVSLTETLPEGETGYIAWMSKQLDELTGALKVS</sequence>
<evidence type="ECO:0000256" key="5">
    <source>
        <dbReference type="SAM" id="MobiDB-lite"/>
    </source>
</evidence>
<organism evidence="7 8">
    <name type="scientific">Amycolatopsis marina</name>
    <dbReference type="NCBI Taxonomy" id="490629"/>
    <lineage>
        <taxon>Bacteria</taxon>
        <taxon>Bacillati</taxon>
        <taxon>Actinomycetota</taxon>
        <taxon>Actinomycetes</taxon>
        <taxon>Pseudonocardiales</taxon>
        <taxon>Pseudonocardiaceae</taxon>
        <taxon>Amycolatopsis</taxon>
    </lineage>
</organism>
<comment type="subcellular location">
    <subcellularLocation>
        <location evidence="1">Cell envelope</location>
    </subcellularLocation>
</comment>
<dbReference type="PANTHER" id="PTHR42953">
    <property type="entry name" value="HIGH-AFFINITY ZINC UPTAKE SYSTEM PROTEIN ZNUA-RELATED"/>
    <property type="match status" value="1"/>
</dbReference>
<dbReference type="InterPro" id="IPR050492">
    <property type="entry name" value="Bact_metal-bind_prot9"/>
</dbReference>
<keyword evidence="2" id="KW-0813">Transport</keyword>
<dbReference type="InterPro" id="IPR006127">
    <property type="entry name" value="ZnuA-like"/>
</dbReference>
<evidence type="ECO:0000256" key="6">
    <source>
        <dbReference type="SAM" id="SignalP"/>
    </source>
</evidence>
<dbReference type="GO" id="GO:0046872">
    <property type="term" value="F:metal ion binding"/>
    <property type="evidence" value="ECO:0007669"/>
    <property type="project" value="UniProtKB-KW"/>
</dbReference>
<keyword evidence="3" id="KW-0479">Metal-binding</keyword>
<dbReference type="Gene3D" id="3.40.50.1980">
    <property type="entry name" value="Nitrogenase molybdenum iron protein domain"/>
    <property type="match status" value="2"/>
</dbReference>
<feature type="region of interest" description="Disordered" evidence="5">
    <location>
        <begin position="127"/>
        <end position="175"/>
    </location>
</feature>
<evidence type="ECO:0000313" key="7">
    <source>
        <dbReference type="EMBL" id="SFB08365.1"/>
    </source>
</evidence>
<dbReference type="Pfam" id="PF01297">
    <property type="entry name" value="ZnuA"/>
    <property type="match status" value="1"/>
</dbReference>
<accession>A0A1I0Y4N7</accession>
<gene>
    <name evidence="7" type="ORF">SAMN05216266_104240</name>
</gene>
<evidence type="ECO:0000256" key="3">
    <source>
        <dbReference type="ARBA" id="ARBA00022723"/>
    </source>
</evidence>